<dbReference type="InterPro" id="IPR001138">
    <property type="entry name" value="Zn2Cys6_DnaBD"/>
</dbReference>
<dbReference type="PANTHER" id="PTHR31644:SF3">
    <property type="entry name" value="ZN(II)2CYS6 TRANSCRIPTION FACTOR (EUROFUNG)"/>
    <property type="match status" value="1"/>
</dbReference>
<evidence type="ECO:0000313" key="8">
    <source>
        <dbReference type="Proteomes" id="UP000186955"/>
    </source>
</evidence>
<dbReference type="GO" id="GO:0000981">
    <property type="term" value="F:DNA-binding transcription factor activity, RNA polymerase II-specific"/>
    <property type="evidence" value="ECO:0007669"/>
    <property type="project" value="InterPro"/>
</dbReference>
<evidence type="ECO:0000259" key="6">
    <source>
        <dbReference type="PROSITE" id="PS50048"/>
    </source>
</evidence>
<evidence type="ECO:0000256" key="4">
    <source>
        <dbReference type="ARBA" id="ARBA00023242"/>
    </source>
</evidence>
<keyword evidence="2" id="KW-0238">DNA-binding</keyword>
<accession>A0A1Q5TDK6</accession>
<name>A0A1Q5TDK6_9EURO</name>
<comment type="caution">
    <text evidence="7">The sequence shown here is derived from an EMBL/GenBank/DDBJ whole genome shotgun (WGS) entry which is preliminary data.</text>
</comment>
<dbReference type="GO" id="GO:0005634">
    <property type="term" value="C:nucleus"/>
    <property type="evidence" value="ECO:0007669"/>
    <property type="project" value="TreeGrafter"/>
</dbReference>
<dbReference type="EMBL" id="MNBE01000673">
    <property type="protein sequence ID" value="OKO98302.1"/>
    <property type="molecule type" value="Genomic_DNA"/>
</dbReference>
<dbReference type="InterPro" id="IPR036864">
    <property type="entry name" value="Zn2-C6_fun-type_DNA-bd_sf"/>
</dbReference>
<dbReference type="GO" id="GO:0045944">
    <property type="term" value="P:positive regulation of transcription by RNA polymerase II"/>
    <property type="evidence" value="ECO:0007669"/>
    <property type="project" value="TreeGrafter"/>
</dbReference>
<dbReference type="SUPFAM" id="SSF57701">
    <property type="entry name" value="Zn2/Cys6 DNA-binding domain"/>
    <property type="match status" value="1"/>
</dbReference>
<dbReference type="SMART" id="SM00066">
    <property type="entry name" value="GAL4"/>
    <property type="match status" value="1"/>
</dbReference>
<dbReference type="AlphaFoldDB" id="A0A1Q5TDK6"/>
<feature type="compositionally biased region" description="Low complexity" evidence="5">
    <location>
        <begin position="155"/>
        <end position="166"/>
    </location>
</feature>
<dbReference type="GO" id="GO:0008270">
    <property type="term" value="F:zinc ion binding"/>
    <property type="evidence" value="ECO:0007669"/>
    <property type="project" value="InterPro"/>
</dbReference>
<keyword evidence="4" id="KW-0539">Nucleus</keyword>
<dbReference type="GO" id="GO:0003677">
    <property type="term" value="F:DNA binding"/>
    <property type="evidence" value="ECO:0007669"/>
    <property type="project" value="UniProtKB-KW"/>
</dbReference>
<keyword evidence="8" id="KW-1185">Reference proteome</keyword>
<dbReference type="Proteomes" id="UP000186955">
    <property type="component" value="Unassembled WGS sequence"/>
</dbReference>
<feature type="domain" description="Zn(2)-C6 fungal-type" evidence="6">
    <location>
        <begin position="19"/>
        <end position="57"/>
    </location>
</feature>
<sequence length="301" mass="33029">MDGARPSRPDRPYQRTYKACIPCRQRKAKCDLGTGPDGLPIGPPCARCRREMRECVFPEKRAWERSRKRGRSIVASNPLSLISNPLGLGRSLEDNETDISPGEEQYQGAVVSPDDAKRQYAQGHQPVRYAQDSTSPFQQGWGFARPNPSPHNDHSSQIGISPQPISDGSLHAQTSPAHAYQENRHRSSSTLANSMMRTVVASGNDALNILFEAATAGQEDNAPSDESPPRGGASKSGGSNGHQRATPKNFESPGAFETASRVKYRVEMSDVASETLQIWEACRFVKMGWFTAREAVTFIDL</sequence>
<proteinExistence type="predicted"/>
<reference evidence="7 8" key="1">
    <citation type="submission" date="2016-10" db="EMBL/GenBank/DDBJ databases">
        <title>Genome sequence of the ascomycete fungus Penicillium subrubescens.</title>
        <authorList>
            <person name="De Vries R.P."/>
            <person name="Peng M."/>
            <person name="Dilokpimol A."/>
            <person name="Hilden K."/>
            <person name="Makela M.R."/>
            <person name="Grigoriev I."/>
            <person name="Riley R."/>
            <person name="Granchi Z."/>
        </authorList>
    </citation>
    <scope>NUCLEOTIDE SEQUENCE [LARGE SCALE GENOMIC DNA]</scope>
    <source>
        <strain evidence="7 8">CBS 132785</strain>
    </source>
</reference>
<protein>
    <submittedName>
        <fullName evidence="7">Transcriptional activator ARO80</fullName>
    </submittedName>
</protein>
<dbReference type="PANTHER" id="PTHR31644">
    <property type="entry name" value="TRANSCRIPTIONAL ACTIVATOR ARO80-RELATED"/>
    <property type="match status" value="1"/>
</dbReference>
<evidence type="ECO:0000256" key="1">
    <source>
        <dbReference type="ARBA" id="ARBA00023015"/>
    </source>
</evidence>
<organism evidence="7 8">
    <name type="scientific">Penicillium subrubescens</name>
    <dbReference type="NCBI Taxonomy" id="1316194"/>
    <lineage>
        <taxon>Eukaryota</taxon>
        <taxon>Fungi</taxon>
        <taxon>Dikarya</taxon>
        <taxon>Ascomycota</taxon>
        <taxon>Pezizomycotina</taxon>
        <taxon>Eurotiomycetes</taxon>
        <taxon>Eurotiomycetidae</taxon>
        <taxon>Eurotiales</taxon>
        <taxon>Aspergillaceae</taxon>
        <taxon>Penicillium</taxon>
    </lineage>
</organism>
<evidence type="ECO:0000313" key="7">
    <source>
        <dbReference type="EMBL" id="OKO98302.1"/>
    </source>
</evidence>
<dbReference type="Pfam" id="PF00172">
    <property type="entry name" value="Zn_clus"/>
    <property type="match status" value="1"/>
</dbReference>
<dbReference type="Gene3D" id="4.10.240.10">
    <property type="entry name" value="Zn(2)-C6 fungal-type DNA-binding domain"/>
    <property type="match status" value="1"/>
</dbReference>
<keyword evidence="1" id="KW-0805">Transcription regulation</keyword>
<keyword evidence="3" id="KW-0804">Transcription</keyword>
<dbReference type="FunFam" id="4.10.240.10:FF:000032">
    <property type="entry name" value="Related to ARO80-positive transcription regulator of ARO9 and ARO10"/>
    <property type="match status" value="1"/>
</dbReference>
<evidence type="ECO:0000256" key="3">
    <source>
        <dbReference type="ARBA" id="ARBA00023163"/>
    </source>
</evidence>
<feature type="region of interest" description="Disordered" evidence="5">
    <location>
        <begin position="89"/>
        <end position="114"/>
    </location>
</feature>
<feature type="region of interest" description="Disordered" evidence="5">
    <location>
        <begin position="216"/>
        <end position="254"/>
    </location>
</feature>
<dbReference type="InterPro" id="IPR052780">
    <property type="entry name" value="AAA_Catabolism_Regulators"/>
</dbReference>
<feature type="region of interest" description="Disordered" evidence="5">
    <location>
        <begin position="126"/>
        <end position="188"/>
    </location>
</feature>
<evidence type="ECO:0000256" key="5">
    <source>
        <dbReference type="SAM" id="MobiDB-lite"/>
    </source>
</evidence>
<dbReference type="PROSITE" id="PS50048">
    <property type="entry name" value="ZN2_CY6_FUNGAL_2"/>
    <property type="match status" value="1"/>
</dbReference>
<evidence type="ECO:0000256" key="2">
    <source>
        <dbReference type="ARBA" id="ARBA00023125"/>
    </source>
</evidence>
<dbReference type="GO" id="GO:0009074">
    <property type="term" value="P:aromatic amino acid family catabolic process"/>
    <property type="evidence" value="ECO:0007669"/>
    <property type="project" value="TreeGrafter"/>
</dbReference>
<dbReference type="STRING" id="1316194.A0A1Q5TDK6"/>
<gene>
    <name evidence="7" type="ORF">PENSUB_9400</name>
</gene>
<dbReference type="CDD" id="cd00067">
    <property type="entry name" value="GAL4"/>
    <property type="match status" value="1"/>
</dbReference>